<dbReference type="GO" id="GO:0046872">
    <property type="term" value="F:metal ion binding"/>
    <property type="evidence" value="ECO:0007669"/>
    <property type="project" value="UniProtKB-KW"/>
</dbReference>
<organism evidence="5 6">
    <name type="scientific">Rhamnella rubrinervis</name>
    <dbReference type="NCBI Taxonomy" id="2594499"/>
    <lineage>
        <taxon>Eukaryota</taxon>
        <taxon>Viridiplantae</taxon>
        <taxon>Streptophyta</taxon>
        <taxon>Embryophyta</taxon>
        <taxon>Tracheophyta</taxon>
        <taxon>Spermatophyta</taxon>
        <taxon>Magnoliopsida</taxon>
        <taxon>eudicotyledons</taxon>
        <taxon>Gunneridae</taxon>
        <taxon>Pentapetalae</taxon>
        <taxon>rosids</taxon>
        <taxon>fabids</taxon>
        <taxon>Rosales</taxon>
        <taxon>Rhamnaceae</taxon>
        <taxon>rhamnoid group</taxon>
        <taxon>Rhamneae</taxon>
        <taxon>Rhamnella</taxon>
    </lineage>
</organism>
<comment type="cofactor">
    <cofactor evidence="1">
        <name>a divalent metal cation</name>
        <dbReference type="ChEBI" id="CHEBI:60240"/>
    </cofactor>
</comment>
<dbReference type="Pfam" id="PF12776">
    <property type="entry name" value="Myb_DNA-bind_3"/>
    <property type="match status" value="1"/>
</dbReference>
<keyword evidence="6" id="KW-1185">Reference proteome</keyword>
<feature type="domain" description="Myb/SANT-like" evidence="3">
    <location>
        <begin position="145"/>
        <end position="241"/>
    </location>
</feature>
<dbReference type="Proteomes" id="UP000796880">
    <property type="component" value="Unassembled WGS sequence"/>
</dbReference>
<accession>A0A8K0GZS8</accession>
<sequence>MAAGAGVARGQPVGVGAGWRRWSATVASFPGDVVAWLQRGKERGEGLVPDSRVLHDAISRPNGLRVLSGYYYLVDASYTNGEGFLAPYKGISYHLSEWRDASVPVTPEEYFNMKHASTRNVIECCFGILKMCWAILRRMGSRRVWTREEEETLLDILDDVVARGQCCDMGSFKVGTMTMIERSLAQKCPESGLKINPHIESKLKKWKKQYGIIYDILSKSGFGWNDTLKCVEVDSNEAWKANVESNKQAEGWRGKSFPIYDRFLNIFGKDRATGFSEVSEKMCSSFQQTTKERMKQFTNSIQPIEANYPKYLAIELKRLGFSTKDNLNISKAMRMDPSKVEVFKIIKTDAKKIEFVLSFKPE</sequence>
<dbReference type="OrthoDB" id="1748457at2759"/>
<name>A0A8K0GZS8_9ROSA</name>
<keyword evidence="2" id="KW-0479">Metal-binding</keyword>
<evidence type="ECO:0008006" key="7">
    <source>
        <dbReference type="Google" id="ProtNLM"/>
    </source>
</evidence>
<evidence type="ECO:0000313" key="5">
    <source>
        <dbReference type="EMBL" id="KAF3443069.1"/>
    </source>
</evidence>
<dbReference type="InterPro" id="IPR027806">
    <property type="entry name" value="HARBI1_dom"/>
</dbReference>
<evidence type="ECO:0000259" key="3">
    <source>
        <dbReference type="Pfam" id="PF12776"/>
    </source>
</evidence>
<dbReference type="PANTHER" id="PTHR46250">
    <property type="entry name" value="MYB/SANT-LIKE DNA-BINDING DOMAIN PROTEIN-RELATED"/>
    <property type="match status" value="1"/>
</dbReference>
<protein>
    <recommendedName>
        <fullName evidence="7">Myb/SANT-like domain-containing protein</fullName>
    </recommendedName>
</protein>
<dbReference type="EMBL" id="VOIH02000007">
    <property type="protein sequence ID" value="KAF3443069.1"/>
    <property type="molecule type" value="Genomic_DNA"/>
</dbReference>
<evidence type="ECO:0000256" key="2">
    <source>
        <dbReference type="ARBA" id="ARBA00022723"/>
    </source>
</evidence>
<dbReference type="PANTHER" id="PTHR46250:SF15">
    <property type="entry name" value="OS01G0523800 PROTEIN"/>
    <property type="match status" value="1"/>
</dbReference>
<dbReference type="AlphaFoldDB" id="A0A8K0GZS8"/>
<evidence type="ECO:0000256" key="1">
    <source>
        <dbReference type="ARBA" id="ARBA00001968"/>
    </source>
</evidence>
<comment type="caution">
    <text evidence="5">The sequence shown here is derived from an EMBL/GenBank/DDBJ whole genome shotgun (WGS) entry which is preliminary data.</text>
</comment>
<feature type="domain" description="DDE Tnp4" evidence="4">
    <location>
        <begin position="50"/>
        <end position="138"/>
    </location>
</feature>
<gene>
    <name evidence="5" type="ORF">FNV43_RR16990</name>
</gene>
<evidence type="ECO:0000313" key="6">
    <source>
        <dbReference type="Proteomes" id="UP000796880"/>
    </source>
</evidence>
<dbReference type="InterPro" id="IPR024752">
    <property type="entry name" value="Myb/SANT-like_dom"/>
</dbReference>
<reference evidence="5" key="1">
    <citation type="submission" date="2020-03" db="EMBL/GenBank/DDBJ databases">
        <title>A high-quality chromosome-level genome assembly of a woody plant with both climbing and erect habits, Rhamnella rubrinervis.</title>
        <authorList>
            <person name="Lu Z."/>
            <person name="Yang Y."/>
            <person name="Zhu X."/>
            <person name="Sun Y."/>
        </authorList>
    </citation>
    <scope>NUCLEOTIDE SEQUENCE</scope>
    <source>
        <strain evidence="5">BYM</strain>
        <tissue evidence="5">Leaf</tissue>
    </source>
</reference>
<dbReference type="Pfam" id="PF13359">
    <property type="entry name" value="DDE_Tnp_4"/>
    <property type="match status" value="1"/>
</dbReference>
<proteinExistence type="predicted"/>
<evidence type="ECO:0000259" key="4">
    <source>
        <dbReference type="Pfam" id="PF13359"/>
    </source>
</evidence>